<protein>
    <recommendedName>
        <fullName evidence="8">Cyclin-dependent kinase 2 homolog</fullName>
    </recommendedName>
    <alternativeName>
        <fullName evidence="9">Cell division control protein 2 homolog</fullName>
    </alternativeName>
    <alternativeName>
        <fullName evidence="10">cdc2-related kinase 2</fullName>
    </alternativeName>
</protein>
<evidence type="ECO:0000256" key="2">
    <source>
        <dbReference type="ARBA" id="ARBA00022527"/>
    </source>
</evidence>
<evidence type="ECO:0000256" key="1">
    <source>
        <dbReference type="ARBA" id="ARBA00006485"/>
    </source>
</evidence>
<name>A0A7J6LJV2_PEROL</name>
<accession>A0A7J6LJV2</accession>
<dbReference type="Proteomes" id="UP000572268">
    <property type="component" value="Unassembled WGS sequence"/>
</dbReference>
<evidence type="ECO:0000313" key="12">
    <source>
        <dbReference type="EMBL" id="KAF4659569.1"/>
    </source>
</evidence>
<sequence length="361" mass="40374">MAINRPPIVKIGAGRFSSVLKVDDPHRGESIAEKKIHTSTSGLGIQSLKGALRELFILRLLSHHPNIIDLFDHRFEGHCLVLQLRLYDMDLDSLMDRNPPLPPSLIKLICRDVLNGLSFVHDAGIMHRDLKPGNILLDGDGRVVLCDFGLARASGEEKECIPPITREVATRWYQSPEILLGTEVQTSSCDIWAAACILCEMYRGQPLIAGQTDIQQLFLLYKRFGGSPLVVPRKDRPTDLLGDDLRYWPAATLLPDYGKIPFARDAVESAQSWSGRLAADIPRLPPTALPMLAGAFRYDPRLRNTHARQLLESEFFDDCRGSIATALADYLRDSEAKPPPPVEDPWEDSFDSECSFFHQPN</sequence>
<dbReference type="PROSITE" id="PS00108">
    <property type="entry name" value="PROTEIN_KINASE_ST"/>
    <property type="match status" value="1"/>
</dbReference>
<keyword evidence="5" id="KW-0418">Kinase</keyword>
<dbReference type="Gene3D" id="1.10.510.10">
    <property type="entry name" value="Transferase(Phosphotransferase) domain 1"/>
    <property type="match status" value="1"/>
</dbReference>
<dbReference type="EMBL" id="JABANN010000284">
    <property type="protein sequence ID" value="KAF4663587.1"/>
    <property type="molecule type" value="Genomic_DNA"/>
</dbReference>
<gene>
    <name evidence="13" type="ORF">FOL46_004665</name>
    <name evidence="12" type="ORF">FOZ61_004650</name>
</gene>
<dbReference type="SUPFAM" id="SSF56112">
    <property type="entry name" value="Protein kinase-like (PK-like)"/>
    <property type="match status" value="1"/>
</dbReference>
<evidence type="ECO:0000259" key="11">
    <source>
        <dbReference type="PROSITE" id="PS50011"/>
    </source>
</evidence>
<keyword evidence="6" id="KW-0067">ATP-binding</keyword>
<dbReference type="AlphaFoldDB" id="A0A7J6LJV2"/>
<reference evidence="14 15" key="1">
    <citation type="submission" date="2020-04" db="EMBL/GenBank/DDBJ databases">
        <title>Perkinsus olseni comparative genomics.</title>
        <authorList>
            <person name="Bogema D.R."/>
        </authorList>
    </citation>
    <scope>NUCLEOTIDE SEQUENCE [LARGE SCALE GENOMIC DNA]</scope>
    <source>
        <strain evidence="12">ATCC PRA-179</strain>
        <strain evidence="13">ATCC PRA-31</strain>
    </source>
</reference>
<dbReference type="PROSITE" id="PS50011">
    <property type="entry name" value="PROTEIN_KINASE_DOM"/>
    <property type="match status" value="1"/>
</dbReference>
<dbReference type="OrthoDB" id="63265at2759"/>
<organism evidence="12 14">
    <name type="scientific">Perkinsus olseni</name>
    <name type="common">Perkinsus atlanticus</name>
    <dbReference type="NCBI Taxonomy" id="32597"/>
    <lineage>
        <taxon>Eukaryota</taxon>
        <taxon>Sar</taxon>
        <taxon>Alveolata</taxon>
        <taxon>Perkinsozoa</taxon>
        <taxon>Perkinsea</taxon>
        <taxon>Perkinsida</taxon>
        <taxon>Perkinsidae</taxon>
        <taxon>Perkinsus</taxon>
    </lineage>
</organism>
<evidence type="ECO:0000256" key="9">
    <source>
        <dbReference type="ARBA" id="ARBA00041902"/>
    </source>
</evidence>
<dbReference type="InterPro" id="IPR000719">
    <property type="entry name" value="Prot_kinase_dom"/>
</dbReference>
<evidence type="ECO:0000256" key="10">
    <source>
        <dbReference type="ARBA" id="ARBA00042858"/>
    </source>
</evidence>
<feature type="domain" description="Protein kinase" evidence="11">
    <location>
        <begin position="5"/>
        <end position="316"/>
    </location>
</feature>
<dbReference type="InterPro" id="IPR011009">
    <property type="entry name" value="Kinase-like_dom_sf"/>
</dbReference>
<evidence type="ECO:0000256" key="6">
    <source>
        <dbReference type="ARBA" id="ARBA00022840"/>
    </source>
</evidence>
<dbReference type="GO" id="GO:0004674">
    <property type="term" value="F:protein serine/threonine kinase activity"/>
    <property type="evidence" value="ECO:0007669"/>
    <property type="project" value="UniProtKB-KW"/>
</dbReference>
<evidence type="ECO:0000256" key="5">
    <source>
        <dbReference type="ARBA" id="ARBA00022777"/>
    </source>
</evidence>
<evidence type="ECO:0000256" key="7">
    <source>
        <dbReference type="ARBA" id="ARBA00038543"/>
    </source>
</evidence>
<dbReference type="FunFam" id="1.10.510.10:FF:000624">
    <property type="entry name" value="Mitogen-activated protein kinase"/>
    <property type="match status" value="1"/>
</dbReference>
<dbReference type="GO" id="GO:0005524">
    <property type="term" value="F:ATP binding"/>
    <property type="evidence" value="ECO:0007669"/>
    <property type="project" value="UniProtKB-KW"/>
</dbReference>
<dbReference type="SMART" id="SM00220">
    <property type="entry name" value="S_TKc"/>
    <property type="match status" value="1"/>
</dbReference>
<evidence type="ECO:0000313" key="15">
    <source>
        <dbReference type="Proteomes" id="UP000572268"/>
    </source>
</evidence>
<dbReference type="Pfam" id="PF00069">
    <property type="entry name" value="Pkinase"/>
    <property type="match status" value="1"/>
</dbReference>
<proteinExistence type="inferred from homology"/>
<dbReference type="InterPro" id="IPR008271">
    <property type="entry name" value="Ser/Thr_kinase_AS"/>
</dbReference>
<dbReference type="EMBL" id="JABAHT010000263">
    <property type="protein sequence ID" value="KAF4659569.1"/>
    <property type="molecule type" value="Genomic_DNA"/>
</dbReference>
<dbReference type="Gene3D" id="3.30.200.20">
    <property type="entry name" value="Phosphorylase Kinase, domain 1"/>
    <property type="match status" value="1"/>
</dbReference>
<dbReference type="GO" id="GO:0005634">
    <property type="term" value="C:nucleus"/>
    <property type="evidence" value="ECO:0007669"/>
    <property type="project" value="TreeGrafter"/>
</dbReference>
<evidence type="ECO:0000313" key="13">
    <source>
        <dbReference type="EMBL" id="KAF4663587.1"/>
    </source>
</evidence>
<comment type="similarity">
    <text evidence="1">Belongs to the protein kinase superfamily. CMGC Ser/Thr protein kinase family. CDC2/CDKX subfamily.</text>
</comment>
<dbReference type="Proteomes" id="UP000570595">
    <property type="component" value="Unassembled WGS sequence"/>
</dbReference>
<keyword evidence="3" id="KW-0808">Transferase</keyword>
<dbReference type="InterPro" id="IPR050108">
    <property type="entry name" value="CDK"/>
</dbReference>
<evidence type="ECO:0000256" key="3">
    <source>
        <dbReference type="ARBA" id="ARBA00022679"/>
    </source>
</evidence>
<evidence type="ECO:0000256" key="8">
    <source>
        <dbReference type="ARBA" id="ARBA00039612"/>
    </source>
</evidence>
<keyword evidence="4" id="KW-0547">Nucleotide-binding</keyword>
<evidence type="ECO:0000256" key="4">
    <source>
        <dbReference type="ARBA" id="ARBA00022741"/>
    </source>
</evidence>
<dbReference type="PANTHER" id="PTHR24056">
    <property type="entry name" value="CELL DIVISION PROTEIN KINASE"/>
    <property type="match status" value="1"/>
</dbReference>
<comment type="subunit">
    <text evidence="7">May form a complex composed of at least the catalytic subunit CRK2 and a cyclin.</text>
</comment>
<comment type="caution">
    <text evidence="12">The sequence shown here is derived from an EMBL/GenBank/DDBJ whole genome shotgun (WGS) entry which is preliminary data.</text>
</comment>
<evidence type="ECO:0000313" key="14">
    <source>
        <dbReference type="Proteomes" id="UP000570595"/>
    </source>
</evidence>
<keyword evidence="2" id="KW-0723">Serine/threonine-protein kinase</keyword>